<gene>
    <name evidence="1" type="ORF">PG986_012427</name>
</gene>
<protein>
    <submittedName>
        <fullName evidence="1">Uncharacterized protein</fullName>
    </submittedName>
</protein>
<dbReference type="EMBL" id="JAQQWE010000008">
    <property type="protein sequence ID" value="KAK7943314.1"/>
    <property type="molecule type" value="Genomic_DNA"/>
</dbReference>
<organism evidence="1 2">
    <name type="scientific">Apiospora aurea</name>
    <dbReference type="NCBI Taxonomy" id="335848"/>
    <lineage>
        <taxon>Eukaryota</taxon>
        <taxon>Fungi</taxon>
        <taxon>Dikarya</taxon>
        <taxon>Ascomycota</taxon>
        <taxon>Pezizomycotina</taxon>
        <taxon>Sordariomycetes</taxon>
        <taxon>Xylariomycetidae</taxon>
        <taxon>Amphisphaeriales</taxon>
        <taxon>Apiosporaceae</taxon>
        <taxon>Apiospora</taxon>
    </lineage>
</organism>
<dbReference type="GeneID" id="92081711"/>
<keyword evidence="2" id="KW-1185">Reference proteome</keyword>
<sequence>MSGSVASARGAVSGLAGVGSISGTSRKVMDCYSRKVFQLTDRGGHRGCREKGDDVEQLHVGIVDETRFSSFGSKVE</sequence>
<dbReference type="RefSeq" id="XP_066695345.1">
    <property type="nucleotide sequence ID" value="XM_066848649.1"/>
</dbReference>
<reference evidence="1 2" key="1">
    <citation type="submission" date="2023-01" db="EMBL/GenBank/DDBJ databases">
        <title>Analysis of 21 Apiospora genomes using comparative genomics revels a genus with tremendous synthesis potential of carbohydrate active enzymes and secondary metabolites.</title>
        <authorList>
            <person name="Sorensen T."/>
        </authorList>
    </citation>
    <scope>NUCLEOTIDE SEQUENCE [LARGE SCALE GENOMIC DNA]</scope>
    <source>
        <strain evidence="1 2">CBS 24483</strain>
    </source>
</reference>
<evidence type="ECO:0000313" key="2">
    <source>
        <dbReference type="Proteomes" id="UP001391051"/>
    </source>
</evidence>
<evidence type="ECO:0000313" key="1">
    <source>
        <dbReference type="EMBL" id="KAK7943314.1"/>
    </source>
</evidence>
<dbReference type="Proteomes" id="UP001391051">
    <property type="component" value="Unassembled WGS sequence"/>
</dbReference>
<accession>A0ABR1Q0E6</accession>
<name>A0ABR1Q0E6_9PEZI</name>
<proteinExistence type="predicted"/>
<comment type="caution">
    <text evidence="1">The sequence shown here is derived from an EMBL/GenBank/DDBJ whole genome shotgun (WGS) entry which is preliminary data.</text>
</comment>